<keyword evidence="1" id="KW-0812">Transmembrane</keyword>
<evidence type="ECO:0000313" key="4">
    <source>
        <dbReference type="Proteomes" id="UP000694542"/>
    </source>
</evidence>
<dbReference type="InterPro" id="IPR008197">
    <property type="entry name" value="WAP_dom"/>
</dbReference>
<name>A0A8C0RY03_CANLF</name>
<evidence type="ECO:0000259" key="2">
    <source>
        <dbReference type="Pfam" id="PF00095"/>
    </source>
</evidence>
<dbReference type="Ensembl" id="ENSCAFT00040008643.1">
    <property type="protein sequence ID" value="ENSCAFP00040007509.1"/>
    <property type="gene ID" value="ENSCAFG00040004577.1"/>
</dbReference>
<protein>
    <submittedName>
        <fullName evidence="3">CE10 protein</fullName>
    </submittedName>
</protein>
<evidence type="ECO:0000256" key="1">
    <source>
        <dbReference type="SAM" id="Phobius"/>
    </source>
</evidence>
<reference evidence="3" key="2">
    <citation type="submission" date="2025-08" db="UniProtKB">
        <authorList>
            <consortium name="Ensembl"/>
        </authorList>
    </citation>
    <scope>IDENTIFICATION</scope>
</reference>
<dbReference type="GO" id="GO:0005576">
    <property type="term" value="C:extracellular region"/>
    <property type="evidence" value="ECO:0007669"/>
    <property type="project" value="InterPro"/>
</dbReference>
<dbReference type="Proteomes" id="UP000694542">
    <property type="component" value="Chromosome 24"/>
</dbReference>
<evidence type="ECO:0000313" key="3">
    <source>
        <dbReference type="Ensembl" id="ENSCAFP00040007509.1"/>
    </source>
</evidence>
<dbReference type="AlphaFoldDB" id="A0A8C0RY03"/>
<feature type="domain" description="WAP" evidence="2">
    <location>
        <begin position="95"/>
        <end position="135"/>
    </location>
</feature>
<dbReference type="GO" id="GO:0030414">
    <property type="term" value="F:peptidase inhibitor activity"/>
    <property type="evidence" value="ECO:0007669"/>
    <property type="project" value="InterPro"/>
</dbReference>
<gene>
    <name evidence="3" type="primary">LOC119863887</name>
</gene>
<feature type="transmembrane region" description="Helical" evidence="1">
    <location>
        <begin position="57"/>
        <end position="76"/>
    </location>
</feature>
<sequence>MPGKDETEPDGAVRDQSHVLQTPHPKALRYPLQDLVKYWVCCQAHIQTSRVNIMKWLVFQLVTLYCLVIMPVTGTMKEKTKKVTRRPNFIVVKPKMRDCSRSPTYYECQRKCQYSWDCAVGYECCFAACGSICLNIRQIGRVKNHFLLPLVC</sequence>
<accession>A0A8C0RY03</accession>
<keyword evidence="1" id="KW-0472">Membrane</keyword>
<keyword evidence="1" id="KW-1133">Transmembrane helix</keyword>
<dbReference type="Pfam" id="PF00095">
    <property type="entry name" value="WAP"/>
    <property type="match status" value="1"/>
</dbReference>
<reference evidence="3" key="1">
    <citation type="submission" date="2018-10" db="EMBL/GenBank/DDBJ databases">
        <title>De novo assembly of a Great Dane genome.</title>
        <authorList>
            <person name="Kidd J.M."/>
            <person name="Pendleton A.L."/>
            <person name="Shen F."/>
            <person name="Emery S."/>
        </authorList>
    </citation>
    <scope>NUCLEOTIDE SEQUENCE [LARGE SCALE GENOMIC DNA]</scope>
    <source>
        <strain evidence="3">Great Dane</strain>
    </source>
</reference>
<organism evidence="3 4">
    <name type="scientific">Canis lupus familiaris</name>
    <name type="common">Dog</name>
    <name type="synonym">Canis familiaris</name>
    <dbReference type="NCBI Taxonomy" id="9615"/>
    <lineage>
        <taxon>Eukaryota</taxon>
        <taxon>Metazoa</taxon>
        <taxon>Chordata</taxon>
        <taxon>Craniata</taxon>
        <taxon>Vertebrata</taxon>
        <taxon>Euteleostomi</taxon>
        <taxon>Mammalia</taxon>
        <taxon>Eutheria</taxon>
        <taxon>Laurasiatheria</taxon>
        <taxon>Carnivora</taxon>
        <taxon>Caniformia</taxon>
        <taxon>Canidae</taxon>
        <taxon>Canis</taxon>
    </lineage>
</organism>
<proteinExistence type="predicted"/>